<dbReference type="PANTHER" id="PTHR43877">
    <property type="entry name" value="AMINOALKYLPHOSPHONATE N-ACETYLTRANSFERASE-RELATED-RELATED"/>
    <property type="match status" value="1"/>
</dbReference>
<dbReference type="Gene3D" id="3.40.630.30">
    <property type="match status" value="1"/>
</dbReference>
<dbReference type="InterPro" id="IPR000182">
    <property type="entry name" value="GNAT_dom"/>
</dbReference>
<dbReference type="EMBL" id="SRXU01000001">
    <property type="protein sequence ID" value="TGX45648.1"/>
    <property type="molecule type" value="Genomic_DNA"/>
</dbReference>
<gene>
    <name evidence="4" type="ORF">E5A74_00240</name>
</gene>
<proteinExistence type="predicted"/>
<organism evidence="4 5">
    <name type="scientific">Sphingomonas naasensis</name>
    <dbReference type="NCBI Taxonomy" id="1344951"/>
    <lineage>
        <taxon>Bacteria</taxon>
        <taxon>Pseudomonadati</taxon>
        <taxon>Pseudomonadota</taxon>
        <taxon>Alphaproteobacteria</taxon>
        <taxon>Sphingomonadales</taxon>
        <taxon>Sphingomonadaceae</taxon>
        <taxon>Sphingomonas</taxon>
    </lineage>
</organism>
<dbReference type="RefSeq" id="WP_135981665.1">
    <property type="nucleotide sequence ID" value="NZ_JAASQM010000001.1"/>
</dbReference>
<evidence type="ECO:0000256" key="2">
    <source>
        <dbReference type="ARBA" id="ARBA00023315"/>
    </source>
</evidence>
<keyword evidence="2" id="KW-0012">Acyltransferase</keyword>
<keyword evidence="1 4" id="KW-0808">Transferase</keyword>
<dbReference type="SUPFAM" id="SSF55729">
    <property type="entry name" value="Acyl-CoA N-acyltransferases (Nat)"/>
    <property type="match status" value="1"/>
</dbReference>
<dbReference type="GO" id="GO:0016747">
    <property type="term" value="F:acyltransferase activity, transferring groups other than amino-acyl groups"/>
    <property type="evidence" value="ECO:0007669"/>
    <property type="project" value="InterPro"/>
</dbReference>
<reference evidence="4 5" key="1">
    <citation type="submission" date="2019-04" db="EMBL/GenBank/DDBJ databases">
        <title>Sphingomonas psychrotolerans sp. nov., isolated from soil in the Tianshan Mountains, Xinjiang, China.</title>
        <authorList>
            <person name="Luo Y."/>
            <person name="Sheng H."/>
        </authorList>
    </citation>
    <scope>NUCLEOTIDE SEQUENCE [LARGE SCALE GENOMIC DNA]</scope>
    <source>
        <strain evidence="4 5">KIS18-15</strain>
    </source>
</reference>
<dbReference type="Pfam" id="PF00583">
    <property type="entry name" value="Acetyltransf_1"/>
    <property type="match status" value="1"/>
</dbReference>
<evidence type="ECO:0000313" key="5">
    <source>
        <dbReference type="Proteomes" id="UP000309848"/>
    </source>
</evidence>
<dbReference type="PROSITE" id="PS51186">
    <property type="entry name" value="GNAT"/>
    <property type="match status" value="1"/>
</dbReference>
<evidence type="ECO:0000259" key="3">
    <source>
        <dbReference type="PROSITE" id="PS51186"/>
    </source>
</evidence>
<evidence type="ECO:0000313" key="4">
    <source>
        <dbReference type="EMBL" id="TGX45648.1"/>
    </source>
</evidence>
<comment type="caution">
    <text evidence="4">The sequence shown here is derived from an EMBL/GenBank/DDBJ whole genome shotgun (WGS) entry which is preliminary data.</text>
</comment>
<name>A0A4S1WQL9_9SPHN</name>
<protein>
    <submittedName>
        <fullName evidence="4">GNAT family N-acetyltransferase</fullName>
    </submittedName>
</protein>
<feature type="domain" description="N-acetyltransferase" evidence="3">
    <location>
        <begin position="5"/>
        <end position="167"/>
    </location>
</feature>
<sequence>MSDGLTIRVATLDDLPAIHPVIERAYRGETARAGWTHEADLIQGNRTDIATLAAIVDDPTQRLLVAFLADATIGCVQVSDKGDGLAYLGLLCIDPTLQAGGYGKQLVDAAETCAREGFGARRMEMTVIDVRRKLIAFYERRGYTVSGEKRDFPIPLDPPFFMDVLVKDL</sequence>
<dbReference type="InterPro" id="IPR016181">
    <property type="entry name" value="Acyl_CoA_acyltransferase"/>
</dbReference>
<keyword evidence="5" id="KW-1185">Reference proteome</keyword>
<accession>A0A4S1WQL9</accession>
<dbReference type="Proteomes" id="UP000309848">
    <property type="component" value="Unassembled WGS sequence"/>
</dbReference>
<dbReference type="PANTHER" id="PTHR43877:SF2">
    <property type="entry name" value="AMINOALKYLPHOSPHONATE N-ACETYLTRANSFERASE-RELATED"/>
    <property type="match status" value="1"/>
</dbReference>
<evidence type="ECO:0000256" key="1">
    <source>
        <dbReference type="ARBA" id="ARBA00022679"/>
    </source>
</evidence>
<dbReference type="CDD" id="cd04301">
    <property type="entry name" value="NAT_SF"/>
    <property type="match status" value="1"/>
</dbReference>
<dbReference type="AlphaFoldDB" id="A0A4S1WQL9"/>
<dbReference type="InterPro" id="IPR050832">
    <property type="entry name" value="Bact_Acetyltransf"/>
</dbReference>
<dbReference type="OrthoDB" id="119501at2"/>